<keyword evidence="4" id="KW-1185">Reference proteome</keyword>
<dbReference type="Proteomes" id="UP000295818">
    <property type="component" value="Unassembled WGS sequence"/>
</dbReference>
<proteinExistence type="inferred from homology"/>
<name>A0ABY2BA75_9ACTN</name>
<evidence type="ECO:0000259" key="2">
    <source>
        <dbReference type="Pfam" id="PF00582"/>
    </source>
</evidence>
<gene>
    <name evidence="3" type="ORF">EV644_123122</name>
</gene>
<dbReference type="RefSeq" id="WP_132194823.1">
    <property type="nucleotide sequence ID" value="NZ_SLWM01000023.1"/>
</dbReference>
<sequence>TAVTAKAPCPVVVVRDLDAAGPVLVGADGSADSEAAVLFGFEAAARSGNPLEVVYCWQPQSRHDASIDSAEGLLRNWLAESVAPYRDKFPGVRVRAEVVAGRPAAVLAERSSASSMVVVGSRGRGGVTGLLLGSVSQRLLHHASCPVAVVRPTQEH</sequence>
<evidence type="ECO:0000256" key="1">
    <source>
        <dbReference type="ARBA" id="ARBA00008791"/>
    </source>
</evidence>
<protein>
    <submittedName>
        <fullName evidence="3">Nucleotide-binding universal stress UspA family protein</fullName>
    </submittedName>
</protein>
<feature type="domain" description="UspA" evidence="2">
    <location>
        <begin position="22"/>
        <end position="151"/>
    </location>
</feature>
<organism evidence="3 4">
    <name type="scientific">Kribbella orskensis</name>
    <dbReference type="NCBI Taxonomy" id="2512216"/>
    <lineage>
        <taxon>Bacteria</taxon>
        <taxon>Bacillati</taxon>
        <taxon>Actinomycetota</taxon>
        <taxon>Actinomycetes</taxon>
        <taxon>Propionibacteriales</taxon>
        <taxon>Kribbellaceae</taxon>
        <taxon>Kribbella</taxon>
    </lineage>
</organism>
<comment type="caution">
    <text evidence="3">The sequence shown here is derived from an EMBL/GenBank/DDBJ whole genome shotgun (WGS) entry which is preliminary data.</text>
</comment>
<dbReference type="Pfam" id="PF00582">
    <property type="entry name" value="Usp"/>
    <property type="match status" value="1"/>
</dbReference>
<feature type="non-terminal residue" evidence="3">
    <location>
        <position position="1"/>
    </location>
</feature>
<dbReference type="PANTHER" id="PTHR46268">
    <property type="entry name" value="STRESS RESPONSE PROTEIN NHAX"/>
    <property type="match status" value="1"/>
</dbReference>
<evidence type="ECO:0000313" key="4">
    <source>
        <dbReference type="Proteomes" id="UP000295818"/>
    </source>
</evidence>
<comment type="similarity">
    <text evidence="1">Belongs to the universal stress protein A family.</text>
</comment>
<dbReference type="InterPro" id="IPR006015">
    <property type="entry name" value="Universal_stress_UspA"/>
</dbReference>
<dbReference type="Gene3D" id="3.40.50.620">
    <property type="entry name" value="HUPs"/>
    <property type="match status" value="1"/>
</dbReference>
<dbReference type="PANTHER" id="PTHR46268:SF6">
    <property type="entry name" value="UNIVERSAL STRESS PROTEIN UP12"/>
    <property type="match status" value="1"/>
</dbReference>
<dbReference type="PRINTS" id="PR01438">
    <property type="entry name" value="UNVRSLSTRESS"/>
</dbReference>
<dbReference type="SUPFAM" id="SSF52402">
    <property type="entry name" value="Adenine nucleotide alpha hydrolases-like"/>
    <property type="match status" value="1"/>
</dbReference>
<reference evidence="3 4" key="1">
    <citation type="journal article" date="2015" name="Stand. Genomic Sci.">
        <title>Genomic Encyclopedia of Bacterial and Archaeal Type Strains, Phase III: the genomes of soil and plant-associated and newly described type strains.</title>
        <authorList>
            <person name="Whitman W.B."/>
            <person name="Woyke T."/>
            <person name="Klenk H.P."/>
            <person name="Zhou Y."/>
            <person name="Lilburn T.G."/>
            <person name="Beck B.J."/>
            <person name="De Vos P."/>
            <person name="Vandamme P."/>
            <person name="Eisen J.A."/>
            <person name="Garrity G."/>
            <person name="Hugenholtz P."/>
            <person name="Kyrpides N.C."/>
        </authorList>
    </citation>
    <scope>NUCLEOTIDE SEQUENCE [LARGE SCALE GENOMIC DNA]</scope>
    <source>
        <strain evidence="3 4">VKM Ac-2538</strain>
    </source>
</reference>
<evidence type="ECO:0000313" key="3">
    <source>
        <dbReference type="EMBL" id="TCO13290.1"/>
    </source>
</evidence>
<dbReference type="InterPro" id="IPR014729">
    <property type="entry name" value="Rossmann-like_a/b/a_fold"/>
</dbReference>
<dbReference type="EMBL" id="SLWM01000023">
    <property type="protein sequence ID" value="TCO13290.1"/>
    <property type="molecule type" value="Genomic_DNA"/>
</dbReference>
<dbReference type="InterPro" id="IPR006016">
    <property type="entry name" value="UspA"/>
</dbReference>
<accession>A0ABY2BA75</accession>